<evidence type="ECO:0000313" key="1">
    <source>
        <dbReference type="EMBL" id="RQT14996.1"/>
    </source>
</evidence>
<gene>
    <name evidence="1" type="ORF">DF051_17800</name>
</gene>
<comment type="caution">
    <text evidence="1">The sequence shown here is derived from an EMBL/GenBank/DDBJ whole genome shotgun (WGS) entry which is preliminary data.</text>
</comment>
<proteinExistence type="predicted"/>
<protein>
    <submittedName>
        <fullName evidence="1">Phosphohydrolase</fullName>
    </submittedName>
</protein>
<sequence>MASILDELATLYTDAAQGRYGLTAVRQQEHALQAGMLAEANDDPAALIAASFLHDAGHMIHNLGEDCAAKGIDDTHEQRGARWLSQYFGQDVTEPIRLHVAAKRYLCTVEPEYNKCLAPDSVRSLQLQGGLMTEDEISAFIREPYAQDAIRVRRYDDLAKTPGVVTPPVDHFLAQLKPLLK</sequence>
<dbReference type="EMBL" id="QTQV01000009">
    <property type="protein sequence ID" value="RQT14996.1"/>
    <property type="molecule type" value="Genomic_DNA"/>
</dbReference>
<name>A0A3N8Q6Y7_9BURK</name>
<dbReference type="Gene3D" id="1.10.3210.10">
    <property type="entry name" value="Hypothetical protein af1432"/>
    <property type="match status" value="1"/>
</dbReference>
<dbReference type="AlphaFoldDB" id="A0A3N8Q6Y7"/>
<dbReference type="PANTHER" id="PTHR40202">
    <property type="match status" value="1"/>
</dbReference>
<dbReference type="Proteomes" id="UP000277921">
    <property type="component" value="Unassembled WGS sequence"/>
</dbReference>
<evidence type="ECO:0000313" key="2">
    <source>
        <dbReference type="Proteomes" id="UP000277921"/>
    </source>
</evidence>
<keyword evidence="1" id="KW-0378">Hydrolase</keyword>
<organism evidence="1 2">
    <name type="scientific">Burkholderia contaminans</name>
    <dbReference type="NCBI Taxonomy" id="488447"/>
    <lineage>
        <taxon>Bacteria</taxon>
        <taxon>Pseudomonadati</taxon>
        <taxon>Pseudomonadota</taxon>
        <taxon>Betaproteobacteria</taxon>
        <taxon>Burkholderiales</taxon>
        <taxon>Burkholderiaceae</taxon>
        <taxon>Burkholderia</taxon>
        <taxon>Burkholderia cepacia complex</taxon>
    </lineage>
</organism>
<accession>A0A3N8Q6Y7</accession>
<dbReference type="PANTHER" id="PTHR40202:SF1">
    <property type="entry name" value="HD DOMAIN-CONTAINING PROTEIN"/>
    <property type="match status" value="1"/>
</dbReference>
<dbReference type="InterPro" id="IPR052567">
    <property type="entry name" value="OP_Dioxygenase"/>
</dbReference>
<dbReference type="GO" id="GO:0016787">
    <property type="term" value="F:hydrolase activity"/>
    <property type="evidence" value="ECO:0007669"/>
    <property type="project" value="UniProtKB-KW"/>
</dbReference>
<dbReference type="SUPFAM" id="SSF109604">
    <property type="entry name" value="HD-domain/PDEase-like"/>
    <property type="match status" value="1"/>
</dbReference>
<reference evidence="1 2" key="1">
    <citation type="submission" date="2018-08" db="EMBL/GenBank/DDBJ databases">
        <title>Comparative analysis of Burkholderia isolates from Puerto Rico.</title>
        <authorList>
            <person name="Hall C."/>
            <person name="Sahl J."/>
            <person name="Wagner D."/>
        </authorList>
    </citation>
    <scope>NUCLEOTIDE SEQUENCE [LARGE SCALE GENOMIC DNA]</scope>
    <source>
        <strain evidence="1 2">Bp9025</strain>
    </source>
</reference>